<keyword evidence="3 7" id="KW-0812">Transmembrane</keyword>
<evidence type="ECO:0000256" key="5">
    <source>
        <dbReference type="ARBA" id="ARBA00023136"/>
    </source>
</evidence>
<feature type="domain" description="Peptidase S24/S26A/S26B/S26C" evidence="8">
    <location>
        <begin position="42"/>
        <end position="90"/>
    </location>
</feature>
<dbReference type="EC" id="3.4.21.89" evidence="6"/>
<dbReference type="GO" id="GO:0016020">
    <property type="term" value="C:membrane"/>
    <property type="evidence" value="ECO:0007669"/>
    <property type="project" value="UniProtKB-SubCell"/>
</dbReference>
<evidence type="ECO:0000313" key="10">
    <source>
        <dbReference type="EMBL" id="OJG92605.1"/>
    </source>
</evidence>
<dbReference type="GO" id="GO:0004252">
    <property type="term" value="F:serine-type endopeptidase activity"/>
    <property type="evidence" value="ECO:0007669"/>
    <property type="project" value="UniProtKB-UniRule"/>
</dbReference>
<dbReference type="InterPro" id="IPR015927">
    <property type="entry name" value="Peptidase_S24_S26A/B/C"/>
</dbReference>
<dbReference type="PANTHER" id="PTHR10806:SF6">
    <property type="entry name" value="SIGNAL PEPTIDASE COMPLEX CATALYTIC SUBUNIT SEC11"/>
    <property type="match status" value="1"/>
</dbReference>
<dbReference type="GO" id="GO:0006465">
    <property type="term" value="P:signal peptide processing"/>
    <property type="evidence" value="ECO:0007669"/>
    <property type="project" value="UniProtKB-UniRule"/>
</dbReference>
<evidence type="ECO:0000256" key="3">
    <source>
        <dbReference type="ARBA" id="ARBA00022692"/>
    </source>
</evidence>
<evidence type="ECO:0000256" key="4">
    <source>
        <dbReference type="ARBA" id="ARBA00022989"/>
    </source>
</evidence>
<dbReference type="PANTHER" id="PTHR10806">
    <property type="entry name" value="SIGNAL PEPTIDASE COMPLEX CATALYTIC SUBUNIT SEC11"/>
    <property type="match status" value="1"/>
</dbReference>
<evidence type="ECO:0000259" key="8">
    <source>
        <dbReference type="Pfam" id="PF00717"/>
    </source>
</evidence>
<dbReference type="Gene3D" id="2.10.109.10">
    <property type="entry name" value="Umud Fragment, subunit A"/>
    <property type="match status" value="1"/>
</dbReference>
<reference evidence="9 11" key="2">
    <citation type="submission" date="2015-12" db="EMBL/GenBank/DDBJ databases">
        <authorList>
            <person name="Lauer A."/>
            <person name="Humrighouse B."/>
            <person name="Loparev V."/>
            <person name="Shewmaker P.L."/>
            <person name="Whitney A.M."/>
            <person name="McLaughlin R.W."/>
        </authorList>
    </citation>
    <scope>NUCLEOTIDE SEQUENCE [LARGE SCALE GENOMIC DNA]</scope>
    <source>
        <strain evidence="9 11">LMG 23085</strain>
    </source>
</reference>
<feature type="transmembrane region" description="Helical" evidence="7">
    <location>
        <begin position="141"/>
        <end position="161"/>
    </location>
</feature>
<dbReference type="CDD" id="cd06462">
    <property type="entry name" value="Peptidase_S24_S26"/>
    <property type="match status" value="1"/>
</dbReference>
<evidence type="ECO:0000256" key="2">
    <source>
        <dbReference type="ARBA" id="ARBA00022670"/>
    </source>
</evidence>
<dbReference type="Proteomes" id="UP000183039">
    <property type="component" value="Unassembled WGS sequence"/>
</dbReference>
<dbReference type="Pfam" id="PF00717">
    <property type="entry name" value="Peptidase_S24"/>
    <property type="match status" value="1"/>
</dbReference>
<reference evidence="10 12" key="1">
    <citation type="submission" date="2014-12" db="EMBL/GenBank/DDBJ databases">
        <title>Draft genome sequences of 29 type strains of Enterococci.</title>
        <authorList>
            <person name="Zhong Z."/>
            <person name="Sun Z."/>
            <person name="Liu W."/>
            <person name="Zhang W."/>
            <person name="Zhang H."/>
        </authorList>
    </citation>
    <scope>NUCLEOTIDE SEQUENCE [LARGE SCALE GENOMIC DNA]</scope>
    <source>
        <strain evidence="10 12">DSM 22801</strain>
    </source>
</reference>
<accession>A0A0S3KAE4</accession>
<feature type="transmembrane region" description="Helical" evidence="7">
    <location>
        <begin position="12"/>
        <end position="37"/>
    </location>
</feature>
<dbReference type="InterPro" id="IPR001733">
    <property type="entry name" value="Peptidase_S26B"/>
</dbReference>
<proteinExistence type="predicted"/>
<dbReference type="KEGG" id="ess:ATZ33_07435"/>
<dbReference type="EMBL" id="CP013614">
    <property type="protein sequence ID" value="ALS01205.1"/>
    <property type="molecule type" value="Genomic_DNA"/>
</dbReference>
<keyword evidence="2" id="KW-0378">Hydrolase</keyword>
<keyword evidence="2" id="KW-0645">Protease</keyword>
<evidence type="ECO:0000313" key="11">
    <source>
        <dbReference type="Proteomes" id="UP000065511"/>
    </source>
</evidence>
<evidence type="ECO:0000256" key="1">
    <source>
        <dbReference type="ARBA" id="ARBA00004370"/>
    </source>
</evidence>
<keyword evidence="4 7" id="KW-1133">Transmembrane helix</keyword>
<sequence length="182" mass="20502">MRKLGRFLAKVYLFVIIALILFSLNLRITNGVSYFGYQLRVVMSDSMSPKIPKNSLIFIKETNEEVAVGDVVTFETAGENVTHRVVDIAENGQDAVYKTKGDTNEFPDQGQRRKEAIVGKVVFSIPYLGSFFLLIGTTRGLTAFLLSVFLLILLSYFFTLLMKKTASNEQGIKVEMRNLNEE</sequence>
<organism evidence="10 12">
    <name type="scientific">Enterococcus silesiacus</name>
    <dbReference type="NCBI Taxonomy" id="332949"/>
    <lineage>
        <taxon>Bacteria</taxon>
        <taxon>Bacillati</taxon>
        <taxon>Bacillota</taxon>
        <taxon>Bacilli</taxon>
        <taxon>Lactobacillales</taxon>
        <taxon>Enterococcaceae</taxon>
        <taxon>Enterococcus</taxon>
    </lineage>
</organism>
<evidence type="ECO:0000256" key="7">
    <source>
        <dbReference type="SAM" id="Phobius"/>
    </source>
</evidence>
<protein>
    <recommendedName>
        <fullName evidence="6">Signal peptidase I</fullName>
        <ecNumber evidence="6">3.4.21.89</ecNumber>
    </recommendedName>
</protein>
<dbReference type="GO" id="GO:0009003">
    <property type="term" value="F:signal peptidase activity"/>
    <property type="evidence" value="ECO:0007669"/>
    <property type="project" value="UniProtKB-EC"/>
</dbReference>
<dbReference type="AlphaFoldDB" id="A0A0S3KAE4"/>
<keyword evidence="5 7" id="KW-0472">Membrane</keyword>
<feature type="transmembrane region" description="Helical" evidence="7">
    <location>
        <begin position="117"/>
        <end position="135"/>
    </location>
</feature>
<evidence type="ECO:0000313" key="12">
    <source>
        <dbReference type="Proteomes" id="UP000183039"/>
    </source>
</evidence>
<dbReference type="SUPFAM" id="SSF51306">
    <property type="entry name" value="LexA/Signal peptidase"/>
    <property type="match status" value="1"/>
</dbReference>
<keyword evidence="11" id="KW-1185">Reference proteome</keyword>
<dbReference type="InterPro" id="IPR036286">
    <property type="entry name" value="LexA/Signal_pep-like_sf"/>
</dbReference>
<dbReference type="Proteomes" id="UP000065511">
    <property type="component" value="Chromosome"/>
</dbReference>
<comment type="subcellular location">
    <subcellularLocation>
        <location evidence="1">Membrane</location>
    </subcellularLocation>
</comment>
<gene>
    <name evidence="9" type="ORF">ATZ33_07435</name>
    <name evidence="10" type="ORF">RV15_GL003030</name>
</gene>
<evidence type="ECO:0000256" key="6">
    <source>
        <dbReference type="NCBIfam" id="TIGR02228"/>
    </source>
</evidence>
<dbReference type="EMBL" id="JXLC01000005">
    <property type="protein sequence ID" value="OJG92605.1"/>
    <property type="molecule type" value="Genomic_DNA"/>
</dbReference>
<dbReference type="NCBIfam" id="TIGR02228">
    <property type="entry name" value="sigpep_I_arch"/>
    <property type="match status" value="1"/>
</dbReference>
<evidence type="ECO:0000313" key="9">
    <source>
        <dbReference type="EMBL" id="ALS01205.1"/>
    </source>
</evidence>
<name>A0A0S3KAE4_9ENTE</name>